<accession>S7X845</accession>
<dbReference type="PATRIC" id="fig|641526.4.peg.2673"/>
<organism evidence="1 2">
    <name type="scientific">Winogradskyella psychrotolerans RS-3</name>
    <dbReference type="NCBI Taxonomy" id="641526"/>
    <lineage>
        <taxon>Bacteria</taxon>
        <taxon>Pseudomonadati</taxon>
        <taxon>Bacteroidota</taxon>
        <taxon>Flavobacteriia</taxon>
        <taxon>Flavobacteriales</taxon>
        <taxon>Flavobacteriaceae</taxon>
        <taxon>Winogradskyella</taxon>
    </lineage>
</organism>
<dbReference type="STRING" id="641526.ADIWIN_2693"/>
<dbReference type="Proteomes" id="UP000014962">
    <property type="component" value="Unassembled WGS sequence"/>
</dbReference>
<protein>
    <recommendedName>
        <fullName evidence="3">DinB family protein</fullName>
    </recommendedName>
</protein>
<comment type="caution">
    <text evidence="1">The sequence shown here is derived from an EMBL/GenBank/DDBJ whole genome shotgun (WGS) entry which is preliminary data.</text>
</comment>
<evidence type="ECO:0008006" key="3">
    <source>
        <dbReference type="Google" id="ProtNLM"/>
    </source>
</evidence>
<evidence type="ECO:0000313" key="2">
    <source>
        <dbReference type="Proteomes" id="UP000014962"/>
    </source>
</evidence>
<dbReference type="EMBL" id="ATMR01000126">
    <property type="protein sequence ID" value="EPR72193.1"/>
    <property type="molecule type" value="Genomic_DNA"/>
</dbReference>
<dbReference type="RefSeq" id="WP_020895029.1">
    <property type="nucleotide sequence ID" value="NZ_ATMR01000126.1"/>
</dbReference>
<proteinExistence type="predicted"/>
<reference evidence="1 2" key="1">
    <citation type="journal article" date="2013" name="Genome Announc.">
        <title>Draft Genome Sequence of Winogradskyella psychrotolerans RS-3T, Isolated from the Marine Transect of Kongsfjorden, Ny-Alesund, Svalbard, Arctic Ocean.</title>
        <authorList>
            <person name="Kumar Pinnaka A."/>
            <person name="Ara S."/>
            <person name="Singh A."/>
            <person name="Shivaji S."/>
        </authorList>
    </citation>
    <scope>NUCLEOTIDE SEQUENCE [LARGE SCALE GENOMIC DNA]</scope>
    <source>
        <strain evidence="1 2">RS-3</strain>
    </source>
</reference>
<dbReference type="AlphaFoldDB" id="S7X845"/>
<evidence type="ECO:0000313" key="1">
    <source>
        <dbReference type="EMBL" id="EPR72193.1"/>
    </source>
</evidence>
<sequence length="59" mass="6922">MFSTIEKTKEDYDNKIFQTYNQYTVTTKSTLSNVEEAIDFNNFHEGIHLGYILALRKSL</sequence>
<gene>
    <name evidence="1" type="ORF">ADIWIN_2693</name>
</gene>
<keyword evidence="2" id="KW-1185">Reference proteome</keyword>
<name>S7X845_9FLAO</name>